<evidence type="ECO:0000256" key="2">
    <source>
        <dbReference type="PROSITE-ProRule" id="PRU00325"/>
    </source>
</evidence>
<dbReference type="InterPro" id="IPR001650">
    <property type="entry name" value="Helicase_C-like"/>
</dbReference>
<feature type="domain" description="SWIM-type" evidence="3">
    <location>
        <begin position="49"/>
        <end position="87"/>
    </location>
</feature>
<evidence type="ECO:0000259" key="5">
    <source>
        <dbReference type="PROSITE" id="PS51194"/>
    </source>
</evidence>
<dbReference type="InterPro" id="IPR000330">
    <property type="entry name" value="SNF2_N"/>
</dbReference>
<dbReference type="InterPro" id="IPR049730">
    <property type="entry name" value="SNF2/RAD54-like_C"/>
</dbReference>
<feature type="domain" description="Helicase C-terminal" evidence="5">
    <location>
        <begin position="1075"/>
        <end position="1229"/>
    </location>
</feature>
<dbReference type="Gene3D" id="3.40.50.300">
    <property type="entry name" value="P-loop containing nucleotide triphosphate hydrolases"/>
    <property type="match status" value="1"/>
</dbReference>
<dbReference type="Gene3D" id="3.40.50.10810">
    <property type="entry name" value="Tandem AAA-ATPase domain"/>
    <property type="match status" value="1"/>
</dbReference>
<dbReference type="Pfam" id="PF00176">
    <property type="entry name" value="SNF2-rel_dom"/>
    <property type="match status" value="1"/>
</dbReference>
<organism evidence="6 7">
    <name type="scientific">Flavobacterium restrictum</name>
    <dbReference type="NCBI Taxonomy" id="2594428"/>
    <lineage>
        <taxon>Bacteria</taxon>
        <taxon>Pseudomonadati</taxon>
        <taxon>Bacteroidota</taxon>
        <taxon>Flavobacteriia</taxon>
        <taxon>Flavobacteriales</taxon>
        <taxon>Flavobacteriaceae</taxon>
        <taxon>Flavobacterium</taxon>
    </lineage>
</organism>
<feature type="domain" description="Helicase ATP-binding" evidence="4">
    <location>
        <begin position="791"/>
        <end position="951"/>
    </location>
</feature>
<evidence type="ECO:0000256" key="1">
    <source>
        <dbReference type="ARBA" id="ARBA00022801"/>
    </source>
</evidence>
<evidence type="ECO:0000259" key="3">
    <source>
        <dbReference type="PROSITE" id="PS50966"/>
    </source>
</evidence>
<dbReference type="PROSITE" id="PS51192">
    <property type="entry name" value="HELICASE_ATP_BIND_1"/>
    <property type="match status" value="1"/>
</dbReference>
<dbReference type="EMBL" id="VJZT01000006">
    <property type="protein sequence ID" value="TRX40041.1"/>
    <property type="molecule type" value="Genomic_DNA"/>
</dbReference>
<reference evidence="6 7" key="1">
    <citation type="submission" date="2019-07" db="EMBL/GenBank/DDBJ databases">
        <title>Novel species of Flavobacterium.</title>
        <authorList>
            <person name="Liu Q."/>
            <person name="Xin Y.-H."/>
        </authorList>
    </citation>
    <scope>NUCLEOTIDE SEQUENCE [LARGE SCALE GENOMIC DNA]</scope>
    <source>
        <strain evidence="6 7">LB1R34</strain>
    </source>
</reference>
<dbReference type="GO" id="GO:0008270">
    <property type="term" value="F:zinc ion binding"/>
    <property type="evidence" value="ECO:0007669"/>
    <property type="project" value="UniProtKB-KW"/>
</dbReference>
<keyword evidence="2" id="KW-0862">Zinc</keyword>
<dbReference type="GO" id="GO:0016787">
    <property type="term" value="F:hydrolase activity"/>
    <property type="evidence" value="ECO:0007669"/>
    <property type="project" value="UniProtKB-KW"/>
</dbReference>
<keyword evidence="2" id="KW-0479">Metal-binding</keyword>
<gene>
    <name evidence="6" type="ORF">FNW21_07480</name>
</gene>
<dbReference type="SMART" id="SM00490">
    <property type="entry name" value="HELICc"/>
    <property type="match status" value="1"/>
</dbReference>
<dbReference type="Pfam" id="PF04434">
    <property type="entry name" value="SWIM"/>
    <property type="match status" value="2"/>
</dbReference>
<protein>
    <submittedName>
        <fullName evidence="6">DEAD/DEAH box helicase</fullName>
    </submittedName>
</protein>
<dbReference type="PANTHER" id="PTHR10799">
    <property type="entry name" value="SNF2/RAD54 HELICASE FAMILY"/>
    <property type="match status" value="1"/>
</dbReference>
<dbReference type="GO" id="GO:0004386">
    <property type="term" value="F:helicase activity"/>
    <property type="evidence" value="ECO:0007669"/>
    <property type="project" value="UniProtKB-KW"/>
</dbReference>
<comment type="caution">
    <text evidence="6">The sequence shown here is derived from an EMBL/GenBank/DDBJ whole genome shotgun (WGS) entry which is preliminary data.</text>
</comment>
<dbReference type="InterPro" id="IPR007527">
    <property type="entry name" value="Znf_SWIM"/>
</dbReference>
<dbReference type="Pfam" id="PF00271">
    <property type="entry name" value="Helicase_C"/>
    <property type="match status" value="1"/>
</dbReference>
<dbReference type="AlphaFoldDB" id="A0A553E4Y6"/>
<dbReference type="PROSITE" id="PS50966">
    <property type="entry name" value="ZF_SWIM"/>
    <property type="match status" value="2"/>
</dbReference>
<keyword evidence="2" id="KW-0863">Zinc-finger</keyword>
<dbReference type="PROSITE" id="PS51194">
    <property type="entry name" value="HELICASE_CTER"/>
    <property type="match status" value="1"/>
</dbReference>
<keyword evidence="6" id="KW-0547">Nucleotide-binding</keyword>
<accession>A0A553E4Y6</accession>
<keyword evidence="6" id="KW-0067">ATP-binding</keyword>
<dbReference type="InterPro" id="IPR027417">
    <property type="entry name" value="P-loop_NTPase"/>
</dbReference>
<sequence length="1238" mass="143071">MDIKAIKKHIKTHSNPNSRSNSHYVYPVVTEYSPNEFELECEGNSGEAYIIKIDIENNNISTSCSCPYKNTYSGICKHVIASLKIIIEDYNGAIPTIVPEKDKTYTLFEELPVATANKTEKLKGNQAKLIDGIITSNTINNWTVAPRYRGYNYDDYKITAVSQTEVNTQTTGWNGSRQIFRYNPETEILEFECSCTKTKKPCEHTGKALQEIETVFGENLFAKNYIEEKTKEAIAKYGFTTEDDYNSVFNFKITPKGFEAKPKAKNITTDSRDYSKIFKTTEVETIINLPFLESKDNDFGLGVCFEFERKKFTELILFQAKYNKAKTDFSSSITRINTYNFEEALMVYSSDQEQSLIVKTMQVNTALSKYKSSKDVNYLKKAIASNQELLVVLQNNFSYTYDGSKNLVCKNLTPCFYDNKTIKLFFTISETPYFYTLKAKVALNDKNYNLDSPTIQITPLYIFVDDVIVPINDAKLSVYLNHFSNYAEINYLKKDTPDFFEKIVRPLSEKFEIQTAIFKKSKAEIKETTLEKHVYITDFEGQYVVFKPAVQYPNQLISVFSNEMLVEESKNGTAKKNILYQERNQSFEDNFIEEFRGLHPAFAEQDEFFFLTPEQLMENYWMLHATDRMQQQEMKVFGANNLKSFKFNINKPVIKIGLKSDIDWFDLEIDISFGNQKVGLKELQKAFLKRTNYVALGDGTLGIMPEEWMKKFSNYFKVGEIKKDGIKLSNYQFGIIDELFEEIEKKPPFLVELLEKKKRLQNISNIEEVPIPKGIKAKLRDYQHHGLNWLAFLDKNQLGGCLADDMGLGKTLQAITFLQYLKLKDKKCLPSLIIAPTSLIFNWKNEIAKFCPTLKMLTFVGGNRLENKDDFSKYDLIISTYGSLLNDVEFMKDYKFNYIILDESQAIKNPNSKRYKAVRLLSSYNRLVLTGTPIENNTFDLYAQMNFINPGLLGNMTHFKTEFSDAIDKEKNHEASHLLSKMIAPFLLRRTKEQVAKELPEKTESIIYCEMGNEQRKVYDSFKNKYRDYLINKIDENGVENAQMYILEGLTKLRQICNSPALISDEEDYGNQSVKLDLLLENIKEKTGNHKILVFSQFVKMLQLIKTRLDEEQIHYEYLDGQTTNREEKVNNFQNNIDVRVFLISLKAGGTGLNLTEADYVFLVDPWWNPAVENQAIDRCYRIGQKQKVMAYRMICKDTIEEKIALLQGKKKAVATSIISIDEEKKSFDVDQVKSFFS</sequence>
<dbReference type="SUPFAM" id="SSF52540">
    <property type="entry name" value="P-loop containing nucleoside triphosphate hydrolases"/>
    <property type="match status" value="2"/>
</dbReference>
<dbReference type="CDD" id="cd18012">
    <property type="entry name" value="DEXQc_arch_SWI2_SNF2"/>
    <property type="match status" value="1"/>
</dbReference>
<name>A0A553E4Y6_9FLAO</name>
<keyword evidence="7" id="KW-1185">Reference proteome</keyword>
<dbReference type="SMART" id="SM00487">
    <property type="entry name" value="DEXDc"/>
    <property type="match status" value="1"/>
</dbReference>
<evidence type="ECO:0000313" key="6">
    <source>
        <dbReference type="EMBL" id="TRX40041.1"/>
    </source>
</evidence>
<dbReference type="Proteomes" id="UP000316371">
    <property type="component" value="Unassembled WGS sequence"/>
</dbReference>
<keyword evidence="1" id="KW-0378">Hydrolase</keyword>
<dbReference type="RefSeq" id="WP_144256121.1">
    <property type="nucleotide sequence ID" value="NZ_VJZT01000006.1"/>
</dbReference>
<keyword evidence="6" id="KW-0347">Helicase</keyword>
<dbReference type="GO" id="GO:0005524">
    <property type="term" value="F:ATP binding"/>
    <property type="evidence" value="ECO:0007669"/>
    <property type="project" value="InterPro"/>
</dbReference>
<proteinExistence type="predicted"/>
<dbReference type="InterPro" id="IPR038718">
    <property type="entry name" value="SNF2-like_sf"/>
</dbReference>
<dbReference type="OrthoDB" id="9760715at2"/>
<evidence type="ECO:0000313" key="7">
    <source>
        <dbReference type="Proteomes" id="UP000316371"/>
    </source>
</evidence>
<evidence type="ECO:0000259" key="4">
    <source>
        <dbReference type="PROSITE" id="PS51192"/>
    </source>
</evidence>
<dbReference type="InterPro" id="IPR014001">
    <property type="entry name" value="Helicase_ATP-bd"/>
</dbReference>
<dbReference type="CDD" id="cd18793">
    <property type="entry name" value="SF2_C_SNF"/>
    <property type="match status" value="1"/>
</dbReference>
<feature type="domain" description="SWIM-type" evidence="3">
    <location>
        <begin position="178"/>
        <end position="213"/>
    </location>
</feature>